<accession>A0A0D2ACY8</accession>
<gene>
    <name evidence="1" type="ORF">PV07_10993</name>
</gene>
<keyword evidence="2" id="KW-1185">Reference proteome</keyword>
<dbReference type="GeneID" id="27350187"/>
<evidence type="ECO:0000313" key="1">
    <source>
        <dbReference type="EMBL" id="KIW22727.1"/>
    </source>
</evidence>
<dbReference type="RefSeq" id="XP_016242943.1">
    <property type="nucleotide sequence ID" value="XM_016398381.1"/>
</dbReference>
<dbReference type="Proteomes" id="UP000054466">
    <property type="component" value="Unassembled WGS sequence"/>
</dbReference>
<sequence length="123" mass="13667">MQFLQHLSPAALTLVVEHTALNPNSFQNPRYFRSCVDCSNRVCGTSNRTQPEVPQQMKIHRHLPPTVFAPTENAGLKLPSTTVPHGFGVFEALGRSFQLSMQKLKATSTKARQEFNVIGTLCD</sequence>
<dbReference type="HOGENOM" id="CLU_2015018_0_0_1"/>
<protein>
    <submittedName>
        <fullName evidence="1">Uncharacterized protein</fullName>
    </submittedName>
</protein>
<evidence type="ECO:0000313" key="2">
    <source>
        <dbReference type="Proteomes" id="UP000054466"/>
    </source>
</evidence>
<dbReference type="AlphaFoldDB" id="A0A0D2ACY8"/>
<dbReference type="EMBL" id="KN847046">
    <property type="protein sequence ID" value="KIW22727.1"/>
    <property type="molecule type" value="Genomic_DNA"/>
</dbReference>
<reference evidence="1 2" key="1">
    <citation type="submission" date="2015-01" db="EMBL/GenBank/DDBJ databases">
        <title>The Genome Sequence of Cladophialophora immunda CBS83496.</title>
        <authorList>
            <consortium name="The Broad Institute Genomics Platform"/>
            <person name="Cuomo C."/>
            <person name="de Hoog S."/>
            <person name="Gorbushina A."/>
            <person name="Stielow B."/>
            <person name="Teixiera M."/>
            <person name="Abouelleil A."/>
            <person name="Chapman S.B."/>
            <person name="Priest M."/>
            <person name="Young S.K."/>
            <person name="Wortman J."/>
            <person name="Nusbaum C."/>
            <person name="Birren B."/>
        </authorList>
    </citation>
    <scope>NUCLEOTIDE SEQUENCE [LARGE SCALE GENOMIC DNA]</scope>
    <source>
        <strain evidence="1 2">CBS 83496</strain>
    </source>
</reference>
<organism evidence="1 2">
    <name type="scientific">Cladophialophora immunda</name>
    <dbReference type="NCBI Taxonomy" id="569365"/>
    <lineage>
        <taxon>Eukaryota</taxon>
        <taxon>Fungi</taxon>
        <taxon>Dikarya</taxon>
        <taxon>Ascomycota</taxon>
        <taxon>Pezizomycotina</taxon>
        <taxon>Eurotiomycetes</taxon>
        <taxon>Chaetothyriomycetidae</taxon>
        <taxon>Chaetothyriales</taxon>
        <taxon>Herpotrichiellaceae</taxon>
        <taxon>Cladophialophora</taxon>
    </lineage>
</organism>
<proteinExistence type="predicted"/>
<dbReference type="VEuPathDB" id="FungiDB:PV07_10993"/>
<name>A0A0D2ACY8_9EURO</name>